<evidence type="ECO:0000259" key="4">
    <source>
        <dbReference type="Pfam" id="PF13472"/>
    </source>
</evidence>
<dbReference type="Pfam" id="PF13517">
    <property type="entry name" value="FG-GAP_3"/>
    <property type="match status" value="2"/>
</dbReference>
<dbReference type="InterPro" id="IPR036691">
    <property type="entry name" value="Endo/exonu/phosph_ase_sf"/>
</dbReference>
<dbReference type="Gene3D" id="3.60.10.10">
    <property type="entry name" value="Endonuclease/exonuclease/phosphatase"/>
    <property type="match status" value="1"/>
</dbReference>
<dbReference type="InterPro" id="IPR051532">
    <property type="entry name" value="Ester_Hydrolysis_Enzymes"/>
</dbReference>
<evidence type="ECO:0000313" key="6">
    <source>
        <dbReference type="Proteomes" id="UP000542210"/>
    </source>
</evidence>
<feature type="region of interest" description="Disordered" evidence="2">
    <location>
        <begin position="405"/>
        <end position="433"/>
    </location>
</feature>
<evidence type="ECO:0000313" key="5">
    <source>
        <dbReference type="EMBL" id="MBB4700384.1"/>
    </source>
</evidence>
<proteinExistence type="predicted"/>
<feature type="domain" description="SGNH hydrolase-type esterase" evidence="4">
    <location>
        <begin position="508"/>
        <end position="661"/>
    </location>
</feature>
<evidence type="ECO:0000256" key="1">
    <source>
        <dbReference type="ARBA" id="ARBA00022729"/>
    </source>
</evidence>
<evidence type="ECO:0000256" key="3">
    <source>
        <dbReference type="SAM" id="SignalP"/>
    </source>
</evidence>
<dbReference type="EMBL" id="JACHND010000001">
    <property type="protein sequence ID" value="MBB4700384.1"/>
    <property type="molecule type" value="Genomic_DNA"/>
</dbReference>
<evidence type="ECO:0000256" key="2">
    <source>
        <dbReference type="SAM" id="MobiDB-lite"/>
    </source>
</evidence>
<dbReference type="PANTHER" id="PTHR30383:SF5">
    <property type="entry name" value="SGNH HYDROLASE-TYPE ESTERASE DOMAIN-CONTAINING PROTEIN"/>
    <property type="match status" value="1"/>
</dbReference>
<dbReference type="SUPFAM" id="SSF52266">
    <property type="entry name" value="SGNH hydrolase"/>
    <property type="match status" value="1"/>
</dbReference>
<dbReference type="Gene3D" id="3.40.50.1110">
    <property type="entry name" value="SGNH hydrolase"/>
    <property type="match status" value="1"/>
</dbReference>
<feature type="chain" id="PRO_5031156418" evidence="3">
    <location>
        <begin position="21"/>
        <end position="1007"/>
    </location>
</feature>
<dbReference type="InterPro" id="IPR036514">
    <property type="entry name" value="SGNH_hydro_sf"/>
</dbReference>
<comment type="caution">
    <text evidence="5">The sequence shown here is derived from an EMBL/GenBank/DDBJ whole genome shotgun (WGS) entry which is preliminary data.</text>
</comment>
<accession>A0A7W7D5J3</accession>
<protein>
    <submittedName>
        <fullName evidence="5">Lysophospholipase L1-like esterase</fullName>
    </submittedName>
</protein>
<dbReference type="CDD" id="cd01833">
    <property type="entry name" value="XynB_like"/>
    <property type="match status" value="1"/>
</dbReference>
<dbReference type="RefSeq" id="WP_184878543.1">
    <property type="nucleotide sequence ID" value="NZ_BOOV01000030.1"/>
</dbReference>
<keyword evidence="6" id="KW-1185">Reference proteome</keyword>
<dbReference type="GO" id="GO:0004622">
    <property type="term" value="F:phosphatidylcholine lysophospholipase activity"/>
    <property type="evidence" value="ECO:0007669"/>
    <property type="project" value="TreeGrafter"/>
</dbReference>
<dbReference type="PANTHER" id="PTHR30383">
    <property type="entry name" value="THIOESTERASE 1/PROTEASE 1/LYSOPHOSPHOLIPASE L1"/>
    <property type="match status" value="1"/>
</dbReference>
<dbReference type="SUPFAM" id="SSF69318">
    <property type="entry name" value="Integrin alpha N-terminal domain"/>
    <property type="match status" value="1"/>
</dbReference>
<dbReference type="SUPFAM" id="SSF56219">
    <property type="entry name" value="DNase I-like"/>
    <property type="match status" value="1"/>
</dbReference>
<name>A0A7W7D5J3_9ACTN</name>
<dbReference type="InterPro" id="IPR013517">
    <property type="entry name" value="FG-GAP"/>
</dbReference>
<dbReference type="Proteomes" id="UP000542210">
    <property type="component" value="Unassembled WGS sequence"/>
</dbReference>
<reference evidence="5 6" key="1">
    <citation type="submission" date="2020-08" db="EMBL/GenBank/DDBJ databases">
        <title>Sequencing the genomes of 1000 actinobacteria strains.</title>
        <authorList>
            <person name="Klenk H.-P."/>
        </authorList>
    </citation>
    <scope>NUCLEOTIDE SEQUENCE [LARGE SCALE GENOMIC DNA]</scope>
    <source>
        <strain evidence="5 6">DSM 45784</strain>
    </source>
</reference>
<sequence length="1007" mass="109417">MLLALVVVTTLTTGVTAATAAGPATAPAYAAVDDPPMDDVASWNMNGQMGGPGSAPGTGRPRTESRWTFVVQPMIRAGRDAVVIQEAGTEPPPRAFETRELRSANGGLVTEFRWDQGSDRGQHVPVNIYFMDSGQQRNGLAIATPQAADEAVQLPLHVADNDNLDPRPMMGVRFGAVWLFNAHAPSLGRNRDNGAEDVLETIRQFMHHRPVHERARMMADLNANPARMPEHFQRHIVRSFQPTHQGGSELDWTWMSDADQRTGHVERFGRDSDHWGLNIRLLPGCGQQPPWGLRAAAEPDCRAPVPGQMYRLFVGGDHSLVLKWTNVETLGGVIPMLFPPTESPREQLVPRFASRQNTYLLSDRLSGAGSLCLMRIPRGTAEVWTGECDPDNPDQQWELTRSQVLTPGPDDQEEMLPSSGTPESPMKLGPPTSSGVWDLKPWPSLSVMGLGSSTTYGEGSSDGNGFRDSAEYRFHGLGRFNQKAIFSAAAEENIGKKAAGKAVAGAADDTPRVDWVGSVRVGTMDDRDIEGWRGFTISQIADKAGCAVPTYRPNLITLIAGGNDVVFNVQMDTAIGRLEALIDQVSKDSPGVTVLVSGIQPLKPKDNPNANARGEAFTAQIPGMVDRLVARGLRVVYTDISALKLSEMRSDGVHPTDAGYDKIAEAFGKAAEEANDHGWIQEPNPPAANVGSSPCGSKDDGAGLPVDGNNKLGEGWDDRGVIQARQFPSSSRFWLTDVNKDRKAEFVVVDKDQNFRFWWNGGPSGDDWIPMVEGQNSYEPRAGAVGNQLRFGDVDGDGFPDCMVVDLQGGVSAYTWKDDNPSGSRMCMDKEKFAGGASVRTEGSAGSKLDIDPATKIRFADVTGGGRDDYLLIEPDGTTTAWYNQGYTVERTRQYLKWDSPQTISGALLLPREIRYADINGDKRADRILITANGGARAWINEGPKGLGGTYRDIGKIADDADVPPQDVQFADMDGDGKADFVRIGWTGVTHAWLNQLPADYFKTFHP</sequence>
<dbReference type="InterPro" id="IPR013830">
    <property type="entry name" value="SGNH_hydro"/>
</dbReference>
<dbReference type="AlphaFoldDB" id="A0A7W7D5J3"/>
<feature type="signal peptide" evidence="3">
    <location>
        <begin position="1"/>
        <end position="20"/>
    </location>
</feature>
<gene>
    <name evidence="5" type="ORF">BJ982_001928</name>
</gene>
<dbReference type="InterPro" id="IPR028994">
    <property type="entry name" value="Integrin_alpha_N"/>
</dbReference>
<organism evidence="5 6">
    <name type="scientific">Sphaerisporangium siamense</name>
    <dbReference type="NCBI Taxonomy" id="795645"/>
    <lineage>
        <taxon>Bacteria</taxon>
        <taxon>Bacillati</taxon>
        <taxon>Actinomycetota</taxon>
        <taxon>Actinomycetes</taxon>
        <taxon>Streptosporangiales</taxon>
        <taxon>Streptosporangiaceae</taxon>
        <taxon>Sphaerisporangium</taxon>
    </lineage>
</organism>
<dbReference type="Pfam" id="PF13472">
    <property type="entry name" value="Lipase_GDSL_2"/>
    <property type="match status" value="1"/>
</dbReference>
<keyword evidence="1 3" id="KW-0732">Signal</keyword>